<accession>A0A2D2PYV6</accession>
<keyword evidence="1" id="KW-0378">Hydrolase</keyword>
<dbReference type="KEGG" id="slw:BRW62_00250"/>
<protein>
    <submittedName>
        <fullName evidence="2">Agmatine deiminase</fullName>
    </submittedName>
</protein>
<dbReference type="SUPFAM" id="SSF55909">
    <property type="entry name" value="Pentein"/>
    <property type="match status" value="1"/>
</dbReference>
<sequence>MGTSPTSFFQPAEWQPHRACWLAFPSHEALWGDLLPRVRAEFTALCRAIANPDPRTGYCYGEPLNILVLDEAGEREAQSLLGALQPQFHRVPFGDIWLRDTAPITLVNEQGDRQLLCLPFNGWGKKYELAGDAELAPRLARLMGLPYRTLSLTLEGGALEVDGEGTCLSTQQCLLNPNRNPGVTVAEVEAHLRDALGVEKVLWIESGLANDHTDGHIDTLVRFVAPATVVCMLPWSREDPNYDVLSAIYQQLQQLTDARGRSLTIIPLPSPGIVTSTQGEILPASYVNFYIANTTVVVPTYGTEADAKAVAAIAELFPSRTTIGLSARTLLEGGGAFHCITQQEL</sequence>
<dbReference type="AlphaFoldDB" id="A0A2D2PYV6"/>
<dbReference type="EMBL" id="CP018092">
    <property type="protein sequence ID" value="ATS17432.1"/>
    <property type="molecule type" value="Genomic_DNA"/>
</dbReference>
<dbReference type="OrthoDB" id="9808013at2"/>
<dbReference type="GO" id="GO:0009446">
    <property type="term" value="P:putrescine biosynthetic process"/>
    <property type="evidence" value="ECO:0007669"/>
    <property type="project" value="InterPro"/>
</dbReference>
<name>A0A2D2PYV6_PARLV</name>
<evidence type="ECO:0000313" key="2">
    <source>
        <dbReference type="EMBL" id="ATS17432.1"/>
    </source>
</evidence>
<dbReference type="Pfam" id="PF04371">
    <property type="entry name" value="PAD_porph"/>
    <property type="match status" value="1"/>
</dbReference>
<dbReference type="Proteomes" id="UP000231057">
    <property type="component" value="Chromosome"/>
</dbReference>
<proteinExistence type="predicted"/>
<reference evidence="2 3" key="1">
    <citation type="submission" date="2016-11" db="EMBL/GenBank/DDBJ databases">
        <title>Complete genome sequence of thermophilic cyanobacteria strain Synechococcus sp. PCC6715.</title>
        <authorList>
            <person name="Tang J."/>
            <person name="Daroch M."/>
            <person name="Liang Y."/>
            <person name="Jiang D."/>
            <person name="Shah M."/>
        </authorList>
    </citation>
    <scope>NUCLEOTIDE SEQUENCE [LARGE SCALE GENOMIC DNA]</scope>
    <source>
        <strain evidence="2 3">PCC 6715</strain>
    </source>
</reference>
<reference evidence="3" key="2">
    <citation type="journal article" date="2022" name="Front. Microbiol.">
        <title>Comparative Genomic Analysis Revealed Distinct Molecular Components and Organization of CO2-Concentrating Mechanism in Thermophilic Cyanobacteria.</title>
        <authorList>
            <person name="Tang J."/>
            <person name="Zhou H."/>
            <person name="Yao D."/>
            <person name="Riaz S."/>
            <person name="You D."/>
            <person name="Klepacz-Smolka A."/>
            <person name="Daroch M."/>
        </authorList>
    </citation>
    <scope>NUCLEOTIDE SEQUENCE [LARGE SCALE GENOMIC DNA]</scope>
    <source>
        <strain evidence="3">PCC 6715</strain>
    </source>
</reference>
<gene>
    <name evidence="2" type="ORF">BRW62_00250</name>
</gene>
<evidence type="ECO:0000313" key="3">
    <source>
        <dbReference type="Proteomes" id="UP000231057"/>
    </source>
</evidence>
<evidence type="ECO:0000256" key="1">
    <source>
        <dbReference type="ARBA" id="ARBA00022801"/>
    </source>
</evidence>
<dbReference type="PANTHER" id="PTHR31377:SF0">
    <property type="entry name" value="AGMATINE DEIMINASE-RELATED"/>
    <property type="match status" value="1"/>
</dbReference>
<dbReference type="InterPro" id="IPR007466">
    <property type="entry name" value="Peptidyl-Arg-deiminase_porph"/>
</dbReference>
<dbReference type="Gene3D" id="3.75.10.10">
    <property type="entry name" value="L-arginine/glycine Amidinotransferase, Chain A"/>
    <property type="match status" value="1"/>
</dbReference>
<dbReference type="GO" id="GO:0004668">
    <property type="term" value="F:protein-arginine deiminase activity"/>
    <property type="evidence" value="ECO:0007669"/>
    <property type="project" value="InterPro"/>
</dbReference>
<organism evidence="2 3">
    <name type="scientific">Parathermosynechococcus lividus PCC 6715</name>
    <dbReference type="NCBI Taxonomy" id="1917166"/>
    <lineage>
        <taxon>Bacteria</taxon>
        <taxon>Bacillati</taxon>
        <taxon>Cyanobacteriota</taxon>
        <taxon>Cyanophyceae</taxon>
        <taxon>Acaryochloridales</taxon>
        <taxon>Thermosynechococcaceae</taxon>
        <taxon>Parathermosynechococcus</taxon>
    </lineage>
</organism>
<dbReference type="GO" id="GO:0047632">
    <property type="term" value="F:agmatine deiminase activity"/>
    <property type="evidence" value="ECO:0007669"/>
    <property type="project" value="TreeGrafter"/>
</dbReference>
<keyword evidence="3" id="KW-1185">Reference proteome</keyword>
<dbReference type="PANTHER" id="PTHR31377">
    <property type="entry name" value="AGMATINE DEIMINASE-RELATED"/>
    <property type="match status" value="1"/>
</dbReference>
<dbReference type="RefSeq" id="WP_099797575.1">
    <property type="nucleotide sequence ID" value="NZ_CP018092.1"/>
</dbReference>